<dbReference type="Pfam" id="PF00158">
    <property type="entry name" value="Sigma54_activat"/>
    <property type="match status" value="1"/>
</dbReference>
<dbReference type="SUPFAM" id="SSF52540">
    <property type="entry name" value="P-loop containing nucleoside triphosphate hydrolases"/>
    <property type="match status" value="1"/>
</dbReference>
<dbReference type="Gene3D" id="1.10.8.60">
    <property type="match status" value="1"/>
</dbReference>
<dbReference type="PANTHER" id="PTHR32071:SF57">
    <property type="entry name" value="C4-DICARBOXYLATE TRANSPORT TRANSCRIPTIONAL REGULATORY PROTEIN DCTD"/>
    <property type="match status" value="1"/>
</dbReference>
<dbReference type="InterPro" id="IPR027417">
    <property type="entry name" value="P-loop_NTPase"/>
</dbReference>
<dbReference type="Gene3D" id="1.10.10.60">
    <property type="entry name" value="Homeodomain-like"/>
    <property type="match status" value="1"/>
</dbReference>
<keyword evidence="8" id="KW-1185">Reference proteome</keyword>
<dbReference type="InterPro" id="IPR003593">
    <property type="entry name" value="AAA+_ATPase"/>
</dbReference>
<evidence type="ECO:0000256" key="2">
    <source>
        <dbReference type="ARBA" id="ARBA00022840"/>
    </source>
</evidence>
<evidence type="ECO:0000256" key="1">
    <source>
        <dbReference type="ARBA" id="ARBA00022741"/>
    </source>
</evidence>
<name>V5WGM4_9SPIO</name>
<evidence type="ECO:0000313" key="7">
    <source>
        <dbReference type="EMBL" id="AHC14704.1"/>
    </source>
</evidence>
<evidence type="ECO:0000256" key="5">
    <source>
        <dbReference type="ARBA" id="ARBA00023163"/>
    </source>
</evidence>
<dbReference type="STRING" id="1307761.L21SP2_1305"/>
<organism evidence="7 8">
    <name type="scientific">Salinispira pacifica</name>
    <dbReference type="NCBI Taxonomy" id="1307761"/>
    <lineage>
        <taxon>Bacteria</taxon>
        <taxon>Pseudomonadati</taxon>
        <taxon>Spirochaetota</taxon>
        <taxon>Spirochaetia</taxon>
        <taxon>Spirochaetales</taxon>
        <taxon>Spirochaetaceae</taxon>
        <taxon>Salinispira</taxon>
    </lineage>
</organism>
<dbReference type="HOGENOM" id="CLU_000445_0_1_12"/>
<dbReference type="InterPro" id="IPR058031">
    <property type="entry name" value="AAA_lid_NorR"/>
</dbReference>
<feature type="domain" description="Sigma-54 factor interaction" evidence="6">
    <location>
        <begin position="176"/>
        <end position="410"/>
    </location>
</feature>
<dbReference type="GO" id="GO:0005524">
    <property type="term" value="F:ATP binding"/>
    <property type="evidence" value="ECO:0007669"/>
    <property type="project" value="UniProtKB-KW"/>
</dbReference>
<keyword evidence="1" id="KW-0547">Nucleotide-binding</keyword>
<dbReference type="InterPro" id="IPR025944">
    <property type="entry name" value="Sigma_54_int_dom_CS"/>
</dbReference>
<dbReference type="EMBL" id="CP006939">
    <property type="protein sequence ID" value="AHC14704.1"/>
    <property type="molecule type" value="Genomic_DNA"/>
</dbReference>
<gene>
    <name evidence="7" type="ORF">L21SP2_1305</name>
</gene>
<keyword evidence="4" id="KW-0238">DNA-binding</keyword>
<proteinExistence type="predicted"/>
<dbReference type="InterPro" id="IPR025943">
    <property type="entry name" value="Sigma_54_int_dom_ATP-bd_2"/>
</dbReference>
<dbReference type="GO" id="GO:0006355">
    <property type="term" value="P:regulation of DNA-templated transcription"/>
    <property type="evidence" value="ECO:0007669"/>
    <property type="project" value="InterPro"/>
</dbReference>
<dbReference type="FunFam" id="3.40.50.300:FF:000006">
    <property type="entry name" value="DNA-binding transcriptional regulator NtrC"/>
    <property type="match status" value="1"/>
</dbReference>
<dbReference type="PANTHER" id="PTHR32071">
    <property type="entry name" value="TRANSCRIPTIONAL REGULATORY PROTEIN"/>
    <property type="match status" value="1"/>
</dbReference>
<keyword evidence="5" id="KW-0804">Transcription</keyword>
<evidence type="ECO:0000256" key="3">
    <source>
        <dbReference type="ARBA" id="ARBA00023015"/>
    </source>
</evidence>
<dbReference type="GO" id="GO:0003677">
    <property type="term" value="F:DNA binding"/>
    <property type="evidence" value="ECO:0007669"/>
    <property type="project" value="UniProtKB-KW"/>
</dbReference>
<dbReference type="SMART" id="SM00382">
    <property type="entry name" value="AAA"/>
    <property type="match status" value="1"/>
</dbReference>
<evidence type="ECO:0000313" key="8">
    <source>
        <dbReference type="Proteomes" id="UP000018680"/>
    </source>
</evidence>
<dbReference type="Proteomes" id="UP000018680">
    <property type="component" value="Chromosome"/>
</dbReference>
<dbReference type="CDD" id="cd00009">
    <property type="entry name" value="AAA"/>
    <property type="match status" value="1"/>
</dbReference>
<dbReference type="Pfam" id="PF25601">
    <property type="entry name" value="AAA_lid_14"/>
    <property type="match status" value="1"/>
</dbReference>
<dbReference type="KEGG" id="slr:L21SP2_1305"/>
<dbReference type="Gene3D" id="3.40.50.300">
    <property type="entry name" value="P-loop containing nucleotide triphosphate hydrolases"/>
    <property type="match status" value="1"/>
</dbReference>
<evidence type="ECO:0000256" key="4">
    <source>
        <dbReference type="ARBA" id="ARBA00023125"/>
    </source>
</evidence>
<accession>V5WGM4</accession>
<dbReference type="PROSITE" id="PS00675">
    <property type="entry name" value="SIGMA54_INTERACT_1"/>
    <property type="match status" value="1"/>
</dbReference>
<dbReference type="PROSITE" id="PS00676">
    <property type="entry name" value="SIGMA54_INTERACT_2"/>
    <property type="match status" value="1"/>
</dbReference>
<dbReference type="PROSITE" id="PS00688">
    <property type="entry name" value="SIGMA54_INTERACT_3"/>
    <property type="match status" value="1"/>
</dbReference>
<evidence type="ECO:0000259" key="6">
    <source>
        <dbReference type="PROSITE" id="PS50045"/>
    </source>
</evidence>
<dbReference type="AlphaFoldDB" id="V5WGM4"/>
<dbReference type="PROSITE" id="PS50045">
    <property type="entry name" value="SIGMA54_INTERACT_4"/>
    <property type="match status" value="1"/>
</dbReference>
<dbReference type="InterPro" id="IPR002078">
    <property type="entry name" value="Sigma_54_int"/>
</dbReference>
<protein>
    <submittedName>
        <fullName evidence="7">Two component, sigma54 specific, transcriptional regulator, Fis family</fullName>
    </submittedName>
</protein>
<reference evidence="7 8" key="1">
    <citation type="journal article" date="2015" name="Stand. Genomic Sci.">
        <title>Complete genome sequence and description of Salinispira pacifica gen. nov., sp. nov., a novel spirochaete isolated form a hypersaline microbial mat.</title>
        <authorList>
            <person name="Ben Hania W."/>
            <person name="Joseph M."/>
            <person name="Schumann P."/>
            <person name="Bunk B."/>
            <person name="Fiebig A."/>
            <person name="Sproer C."/>
            <person name="Klenk H.P."/>
            <person name="Fardeau M.L."/>
            <person name="Spring S."/>
        </authorList>
    </citation>
    <scope>NUCLEOTIDE SEQUENCE [LARGE SCALE GENOMIC DNA]</scope>
    <source>
        <strain evidence="7 8">L21-RPul-D2</strain>
    </source>
</reference>
<sequence>MAYLYSWLGNSDIRLIEDPEHPGPLCQALLAAKPRRAYILSNAGRQVTGGYVKHLTRRLNAHGVQSSVSELEVDLEDPTDYREIYLIVHRILQENPPGKYGRVYHLSPGTPAMAALWIVFSQSSFPARLIQSSREQGIRDVNLPFELEARNLPGISSLLSRLMAEEERGDSAFSHIIHSHDSMKRLISRARKASAFDIPVLVMGESGTGKELISRALHNSGPRKDAPFVSINCGAIPRELMESELFGHVRGAFTGAEGEHLGAFRQAQGGSLFLDEIGELPPDLQVKLLRVLQDGEVKPLGAAKPVATDVRVIAATNRYLPGEIHGGRFRADLFYRLAVAILQIPPLRERREDIRIITEHLLNEINDEFRRVDPQWELRTLHADALEFIDTYSWPGNIRQLSNTLKQAALWSETHIISREEIMDLLSFTAGSGEQRESREYSRKADLRDELDEIAKTRIMESLERNRWQIGNTARDLGFSNHQTLSNWMKRLKISYNENA</sequence>
<dbReference type="InterPro" id="IPR025662">
    <property type="entry name" value="Sigma_54_int_dom_ATP-bd_1"/>
</dbReference>
<keyword evidence="2" id="KW-0067">ATP-binding</keyword>
<dbReference type="eggNOG" id="COG3829">
    <property type="taxonomic scope" value="Bacteria"/>
</dbReference>
<keyword evidence="3" id="KW-0805">Transcription regulation</keyword>